<dbReference type="InterPro" id="IPR046529">
    <property type="entry name" value="DUF6594"/>
</dbReference>
<evidence type="ECO:0000313" key="3">
    <source>
        <dbReference type="EMBL" id="GKT41042.1"/>
    </source>
</evidence>
<dbReference type="EMBL" id="BQXU01000002">
    <property type="protein sequence ID" value="GKT41042.1"/>
    <property type="molecule type" value="Genomic_DNA"/>
</dbReference>
<evidence type="ECO:0000313" key="4">
    <source>
        <dbReference type="Proteomes" id="UP001055115"/>
    </source>
</evidence>
<reference evidence="3 4" key="1">
    <citation type="submission" date="2022-03" db="EMBL/GenBank/DDBJ databases">
        <title>Genome data of Colletotrichum spp.</title>
        <authorList>
            <person name="Utami Y.D."/>
            <person name="Hiruma K."/>
        </authorList>
    </citation>
    <scope>NUCLEOTIDE SEQUENCE [LARGE SCALE GENOMIC DNA]</scope>
    <source>
        <strain evidence="3 4">MAFF 239500</strain>
    </source>
</reference>
<dbReference type="AlphaFoldDB" id="A0AA37L366"/>
<name>A0AA37L366_9PEZI</name>
<feature type="domain" description="DUF6594" evidence="2">
    <location>
        <begin position="72"/>
        <end position="161"/>
    </location>
</feature>
<feature type="transmembrane region" description="Helical" evidence="1">
    <location>
        <begin position="149"/>
        <end position="168"/>
    </location>
</feature>
<keyword evidence="1" id="KW-1133">Transmembrane helix</keyword>
<dbReference type="Proteomes" id="UP001055115">
    <property type="component" value="Unassembled WGS sequence"/>
</dbReference>
<dbReference type="Pfam" id="PF20237">
    <property type="entry name" value="DUF6594"/>
    <property type="match status" value="1"/>
</dbReference>
<keyword evidence="4" id="KW-1185">Reference proteome</keyword>
<gene>
    <name evidence="3" type="ORF">ColSpa_01223</name>
</gene>
<proteinExistence type="predicted"/>
<keyword evidence="1" id="KW-0812">Transmembrane</keyword>
<feature type="transmembrane region" description="Helical" evidence="1">
    <location>
        <begin position="122"/>
        <end position="142"/>
    </location>
</feature>
<protein>
    <recommendedName>
        <fullName evidence="2">DUF6594 domain-containing protein</fullName>
    </recommendedName>
</protein>
<evidence type="ECO:0000256" key="1">
    <source>
        <dbReference type="SAM" id="Phobius"/>
    </source>
</evidence>
<accession>A0AA37L366</accession>
<dbReference type="RefSeq" id="XP_049123392.1">
    <property type="nucleotide sequence ID" value="XM_049267435.1"/>
</dbReference>
<feature type="transmembrane region" description="Helical" evidence="1">
    <location>
        <begin position="96"/>
        <end position="116"/>
    </location>
</feature>
<sequence length="171" mass="18784">MTETRKNHGYDPFIVRTDSFMRRESLRDAHQHWRRLVDRGLKTVDAAQNFTQFEQAMELLQSDQGLKDKDDPVHMGGGTRSMRIKDDGFQAYTEKVGMALVGGVFLIAPMLIMVLHPGLVTSLVTTSVCVFAFSLVMSLPVFLKAPFDVLSATAAYAAVLVVFIGTGGGGE</sequence>
<evidence type="ECO:0000259" key="2">
    <source>
        <dbReference type="Pfam" id="PF20237"/>
    </source>
</evidence>
<keyword evidence="1" id="KW-0472">Membrane</keyword>
<organism evidence="3 4">
    <name type="scientific">Colletotrichum spaethianum</name>
    <dbReference type="NCBI Taxonomy" id="700344"/>
    <lineage>
        <taxon>Eukaryota</taxon>
        <taxon>Fungi</taxon>
        <taxon>Dikarya</taxon>
        <taxon>Ascomycota</taxon>
        <taxon>Pezizomycotina</taxon>
        <taxon>Sordariomycetes</taxon>
        <taxon>Hypocreomycetidae</taxon>
        <taxon>Glomerellales</taxon>
        <taxon>Glomerellaceae</taxon>
        <taxon>Colletotrichum</taxon>
        <taxon>Colletotrichum spaethianum species complex</taxon>
    </lineage>
</organism>
<dbReference type="GeneID" id="73322025"/>
<comment type="caution">
    <text evidence="3">The sequence shown here is derived from an EMBL/GenBank/DDBJ whole genome shotgun (WGS) entry which is preliminary data.</text>
</comment>